<evidence type="ECO:0000256" key="2">
    <source>
        <dbReference type="ARBA" id="ARBA00023125"/>
    </source>
</evidence>
<dbReference type="CDD" id="cd07377">
    <property type="entry name" value="WHTH_GntR"/>
    <property type="match status" value="1"/>
</dbReference>
<name>A0A6N8LXN4_9SPHN</name>
<gene>
    <name evidence="4" type="ORF">GQR91_18835</name>
</gene>
<dbReference type="PANTHER" id="PTHR44846:SF16">
    <property type="entry name" value="TRANSCRIPTIONAL REGULATOR PHNF-RELATED"/>
    <property type="match status" value="1"/>
</dbReference>
<organism evidence="4 5">
    <name type="scientific">Sphingomonas carotinifaciens</name>
    <dbReference type="NCBI Taxonomy" id="1166323"/>
    <lineage>
        <taxon>Bacteria</taxon>
        <taxon>Pseudomonadati</taxon>
        <taxon>Pseudomonadota</taxon>
        <taxon>Alphaproteobacteria</taxon>
        <taxon>Sphingomonadales</taxon>
        <taxon>Sphingomonadaceae</taxon>
        <taxon>Sphingomonas</taxon>
    </lineage>
</organism>
<evidence type="ECO:0000313" key="4">
    <source>
        <dbReference type="EMBL" id="MWC45675.1"/>
    </source>
</evidence>
<dbReference type="Gene3D" id="3.40.1410.10">
    <property type="entry name" value="Chorismate lyase-like"/>
    <property type="match status" value="1"/>
</dbReference>
<dbReference type="SUPFAM" id="SSF64288">
    <property type="entry name" value="Chorismate lyase-like"/>
    <property type="match status" value="1"/>
</dbReference>
<evidence type="ECO:0000256" key="1">
    <source>
        <dbReference type="ARBA" id="ARBA00023015"/>
    </source>
</evidence>
<dbReference type="AlphaFoldDB" id="A0A6N8LXN4"/>
<evidence type="ECO:0000256" key="3">
    <source>
        <dbReference type="ARBA" id="ARBA00023163"/>
    </source>
</evidence>
<dbReference type="SUPFAM" id="SSF46785">
    <property type="entry name" value="Winged helix' DNA-binding domain"/>
    <property type="match status" value="1"/>
</dbReference>
<sequence length="235" mass="25550">MRNKRATSLHGRIRSDVEKAIMTGQLRPGDRIPSEADYMERYGCSRMTVSKALSSLSAAGLIERRKRAGSFVAPQTIDMAALAIPDIRAEIEGRGARYGMDLLNRRITPDGDGMIVGETPGSFLRLTSRHLADGRPFAIEHRIINLTAVPEARAVDFTSQPPGSWLLANIPWTQAENRIAARLAGEDADALACDVGAPCLCLDRRTWRAGEAITSVRQIFSAAGFNLIARFSAAS</sequence>
<dbReference type="Pfam" id="PF00392">
    <property type="entry name" value="GntR"/>
    <property type="match status" value="1"/>
</dbReference>
<dbReference type="Gene3D" id="1.10.10.10">
    <property type="entry name" value="Winged helix-like DNA-binding domain superfamily/Winged helix DNA-binding domain"/>
    <property type="match status" value="1"/>
</dbReference>
<dbReference type="InterPro" id="IPR011663">
    <property type="entry name" value="UTRA"/>
</dbReference>
<dbReference type="OrthoDB" id="9808698at2"/>
<dbReference type="GO" id="GO:0003700">
    <property type="term" value="F:DNA-binding transcription factor activity"/>
    <property type="evidence" value="ECO:0007669"/>
    <property type="project" value="InterPro"/>
</dbReference>
<dbReference type="SMART" id="SM00345">
    <property type="entry name" value="HTH_GNTR"/>
    <property type="match status" value="1"/>
</dbReference>
<dbReference type="RefSeq" id="WP_149683149.1">
    <property type="nucleotide sequence ID" value="NZ_FNBI01000007.1"/>
</dbReference>
<dbReference type="InterPro" id="IPR036388">
    <property type="entry name" value="WH-like_DNA-bd_sf"/>
</dbReference>
<dbReference type="InterPro" id="IPR000524">
    <property type="entry name" value="Tscrpt_reg_HTH_GntR"/>
</dbReference>
<protein>
    <submittedName>
        <fullName evidence="4">UTRA domain-containing protein</fullName>
    </submittedName>
</protein>
<dbReference type="PROSITE" id="PS50949">
    <property type="entry name" value="HTH_GNTR"/>
    <property type="match status" value="1"/>
</dbReference>
<keyword evidence="1" id="KW-0805">Transcription regulation</keyword>
<dbReference type="InterPro" id="IPR028978">
    <property type="entry name" value="Chorismate_lyase_/UTRA_dom_sf"/>
</dbReference>
<reference evidence="4 5" key="1">
    <citation type="submission" date="2019-12" db="EMBL/GenBank/DDBJ databases">
        <authorList>
            <person name="Zheng J."/>
        </authorList>
    </citation>
    <scope>NUCLEOTIDE SEQUENCE [LARGE SCALE GENOMIC DNA]</scope>
    <source>
        <strain evidence="4 5">DSM 27347</strain>
    </source>
</reference>
<dbReference type="PANTHER" id="PTHR44846">
    <property type="entry name" value="MANNOSYL-D-GLYCERATE TRANSPORT/METABOLISM SYSTEM REPRESSOR MNGR-RELATED"/>
    <property type="match status" value="1"/>
</dbReference>
<dbReference type="InterPro" id="IPR036390">
    <property type="entry name" value="WH_DNA-bd_sf"/>
</dbReference>
<dbReference type="SMART" id="SM00866">
    <property type="entry name" value="UTRA"/>
    <property type="match status" value="1"/>
</dbReference>
<dbReference type="GO" id="GO:0003677">
    <property type="term" value="F:DNA binding"/>
    <property type="evidence" value="ECO:0007669"/>
    <property type="project" value="UniProtKB-KW"/>
</dbReference>
<keyword evidence="3" id="KW-0804">Transcription</keyword>
<evidence type="ECO:0000313" key="5">
    <source>
        <dbReference type="Proteomes" id="UP000436801"/>
    </source>
</evidence>
<accession>A0A6N8LXN4</accession>
<dbReference type="Pfam" id="PF07702">
    <property type="entry name" value="UTRA"/>
    <property type="match status" value="1"/>
</dbReference>
<dbReference type="Proteomes" id="UP000436801">
    <property type="component" value="Unassembled WGS sequence"/>
</dbReference>
<dbReference type="InterPro" id="IPR050679">
    <property type="entry name" value="Bact_HTH_transcr_reg"/>
</dbReference>
<dbReference type="EMBL" id="WSUT01000007">
    <property type="protein sequence ID" value="MWC45675.1"/>
    <property type="molecule type" value="Genomic_DNA"/>
</dbReference>
<proteinExistence type="predicted"/>
<keyword evidence="2" id="KW-0238">DNA-binding</keyword>
<comment type="caution">
    <text evidence="4">The sequence shown here is derived from an EMBL/GenBank/DDBJ whole genome shotgun (WGS) entry which is preliminary data.</text>
</comment>
<dbReference type="PRINTS" id="PR00035">
    <property type="entry name" value="HTHGNTR"/>
</dbReference>